<feature type="signal peptide" evidence="1">
    <location>
        <begin position="1"/>
        <end position="20"/>
    </location>
</feature>
<accession>A0ABP7BD56</accession>
<protein>
    <submittedName>
        <fullName evidence="2">Uncharacterized protein</fullName>
    </submittedName>
</protein>
<evidence type="ECO:0000313" key="3">
    <source>
        <dbReference type="Proteomes" id="UP001500902"/>
    </source>
</evidence>
<organism evidence="2 3">
    <name type="scientific">Nonomuraea antimicrobica</name>
    <dbReference type="NCBI Taxonomy" id="561173"/>
    <lineage>
        <taxon>Bacteria</taxon>
        <taxon>Bacillati</taxon>
        <taxon>Actinomycetota</taxon>
        <taxon>Actinomycetes</taxon>
        <taxon>Streptosporangiales</taxon>
        <taxon>Streptosporangiaceae</taxon>
        <taxon>Nonomuraea</taxon>
    </lineage>
</organism>
<name>A0ABP7BD56_9ACTN</name>
<keyword evidence="1" id="KW-0732">Signal</keyword>
<comment type="caution">
    <text evidence="2">The sequence shown here is derived from an EMBL/GenBank/DDBJ whole genome shotgun (WGS) entry which is preliminary data.</text>
</comment>
<dbReference type="RefSeq" id="WP_344874943.1">
    <property type="nucleotide sequence ID" value="NZ_BAAAZP010000028.1"/>
</dbReference>
<reference evidence="3" key="1">
    <citation type="journal article" date="2019" name="Int. J. Syst. Evol. Microbiol.">
        <title>The Global Catalogue of Microorganisms (GCM) 10K type strain sequencing project: providing services to taxonomists for standard genome sequencing and annotation.</title>
        <authorList>
            <consortium name="The Broad Institute Genomics Platform"/>
            <consortium name="The Broad Institute Genome Sequencing Center for Infectious Disease"/>
            <person name="Wu L."/>
            <person name="Ma J."/>
        </authorList>
    </citation>
    <scope>NUCLEOTIDE SEQUENCE [LARGE SCALE GENOMIC DNA]</scope>
    <source>
        <strain evidence="3">JCM 16904</strain>
    </source>
</reference>
<gene>
    <name evidence="2" type="ORF">GCM10022224_018090</name>
</gene>
<feature type="chain" id="PRO_5045589043" evidence="1">
    <location>
        <begin position="21"/>
        <end position="193"/>
    </location>
</feature>
<keyword evidence="3" id="KW-1185">Reference proteome</keyword>
<dbReference type="EMBL" id="BAAAZP010000028">
    <property type="protein sequence ID" value="GAA3655379.1"/>
    <property type="molecule type" value="Genomic_DNA"/>
</dbReference>
<sequence>MILKAAVRAMLAIVATLPLGACGASPAQMGGEAAMRKQEGQGSLADPRVLTCANRNGFVEDESTLLSSVGPQDLVEGPLVIPGLLAWGTAEPEEYGTGNRFKVGAVVRQGGRVTLSIPEEFHESAGLLYAEAARAAASPASADHSVTFVACDDHDTLFVGGFHVLAPRCVPFDIAVPGRPVVRKEISFFDGKC</sequence>
<evidence type="ECO:0000313" key="2">
    <source>
        <dbReference type="EMBL" id="GAA3655379.1"/>
    </source>
</evidence>
<proteinExistence type="predicted"/>
<dbReference type="Proteomes" id="UP001500902">
    <property type="component" value="Unassembled WGS sequence"/>
</dbReference>
<evidence type="ECO:0000256" key="1">
    <source>
        <dbReference type="SAM" id="SignalP"/>
    </source>
</evidence>